<dbReference type="InterPro" id="IPR027417">
    <property type="entry name" value="P-loop_NTPase"/>
</dbReference>
<reference evidence="12" key="1">
    <citation type="submission" date="2014-07" db="EMBL/GenBank/DDBJ databases">
        <authorList>
            <person name="Martin A.A"/>
            <person name="De Silva N."/>
        </authorList>
    </citation>
    <scope>NUCLEOTIDE SEQUENCE</scope>
</reference>
<dbReference type="PANTHER" id="PTHR47970">
    <property type="entry name" value="KINESIN-LIKE PROTEIN KIF11"/>
    <property type="match status" value="1"/>
</dbReference>
<name>A0A0K0FVH7_STRVS</name>
<keyword evidence="4 9" id="KW-0547">Nucleotide-binding</keyword>
<evidence type="ECO:0000259" key="11">
    <source>
        <dbReference type="PROSITE" id="PS50067"/>
    </source>
</evidence>
<keyword evidence="12" id="KW-1185">Reference proteome</keyword>
<dbReference type="SMART" id="SM00129">
    <property type="entry name" value="KISc"/>
    <property type="match status" value="1"/>
</dbReference>
<keyword evidence="2" id="KW-0963">Cytoplasm</keyword>
<dbReference type="InterPro" id="IPR036961">
    <property type="entry name" value="Kinesin_motor_dom_sf"/>
</dbReference>
<evidence type="ECO:0000313" key="13">
    <source>
        <dbReference type="WBParaSite" id="SVE_1634300.1"/>
    </source>
</evidence>
<dbReference type="FunFam" id="3.40.850.10:FF:000019">
    <property type="entry name" value="Kinesin-like protein KIN-5D"/>
    <property type="match status" value="1"/>
</dbReference>
<dbReference type="PRINTS" id="PR00380">
    <property type="entry name" value="KINESINHEAVY"/>
</dbReference>
<evidence type="ECO:0000256" key="8">
    <source>
        <dbReference type="ARBA" id="ARBA00034704"/>
    </source>
</evidence>
<dbReference type="InterPro" id="IPR001752">
    <property type="entry name" value="Kinesin_motor_dom"/>
</dbReference>
<dbReference type="InterPro" id="IPR047149">
    <property type="entry name" value="KIF11-like"/>
</dbReference>
<sequence length="699" mass="78223">MSSLFATSSISYGKGGKSCIKVGIRVRPRNSKEVSENDQSVLRSVGTSIMLNDGGKERKFTGYDFVLDESITQCQLYKKMVAEYIPQLLSGYNCTIFAYGQTGTGKTFTMEGECKELNVDGSFKWDSNNGAGVTSRAMQHIFTMLEVPTCTRKSITVTYVELYNEEVYDLLGDDISRKLKIFDDTQNAGGICIKDVNECVVNSMLDVHQLIRHGASMRQTASTAMNQRSSRSHAVFTAVVDWDETLGNETVTRRGKINLVDLAGSENIGKSGATKGSAREAGNINTSLLALGQVINALTEKSSHIPYRSSKLTRILKDSLGGSALTCLIAAVSPTMSNRSETISTLEYGLKAMNVENDIRANIRARKDQLFQSLGIMDDYLQGIGGYLRHSTSTVSRSKLLSLADKILFSKIDNIISRKDEIVEEANVWFAANTEFLYNLKQQFDELSRVLQEREFETMKEKFKLELLEAEIQEKSEEIEKLKEKSLESIKVVQDHKNGSLNKADAFEEKCSEAIELLQRRQDFLGQHLQKCQDLVAKCDAFEEEVTTKMGSGLENLQEESRSEYNSMLEKNNSVAKENIGIANSLFDSVKAEKESITNAVRSQDELMESFKKNKGEFSTNFGSKLQEFKEIQNFNDKIRSTCEEKINENNTVSEEIELVNVYAQEMKTLVKVPEKSETVIELEKYLSGIDDVIGKIMS</sequence>
<keyword evidence="5 9" id="KW-0067">ATP-binding</keyword>
<evidence type="ECO:0000256" key="1">
    <source>
        <dbReference type="ARBA" id="ARBA00004245"/>
    </source>
</evidence>
<organism evidence="12 13">
    <name type="scientific">Strongyloides venezuelensis</name>
    <name type="common">Threadworm</name>
    <dbReference type="NCBI Taxonomy" id="75913"/>
    <lineage>
        <taxon>Eukaryota</taxon>
        <taxon>Metazoa</taxon>
        <taxon>Ecdysozoa</taxon>
        <taxon>Nematoda</taxon>
        <taxon>Chromadorea</taxon>
        <taxon>Rhabditida</taxon>
        <taxon>Tylenchina</taxon>
        <taxon>Panagrolaimomorpha</taxon>
        <taxon>Strongyloidoidea</taxon>
        <taxon>Strongyloididae</taxon>
        <taxon>Strongyloides</taxon>
    </lineage>
</organism>
<evidence type="ECO:0000256" key="10">
    <source>
        <dbReference type="RuleBase" id="RU000394"/>
    </source>
</evidence>
<dbReference type="WBParaSite" id="SVE_1634300.1">
    <property type="protein sequence ID" value="SVE_1634300.1"/>
    <property type="gene ID" value="SVE_1634300"/>
</dbReference>
<comment type="subcellular location">
    <subcellularLocation>
        <location evidence="1">Cytoplasm</location>
        <location evidence="1">Cytoskeleton</location>
    </subcellularLocation>
</comment>
<dbReference type="AlphaFoldDB" id="A0A0K0FVH7"/>
<dbReference type="PROSITE" id="PS00411">
    <property type="entry name" value="KINESIN_MOTOR_1"/>
    <property type="match status" value="1"/>
</dbReference>
<evidence type="ECO:0000256" key="6">
    <source>
        <dbReference type="ARBA" id="ARBA00023175"/>
    </source>
</evidence>
<dbReference type="GO" id="GO:0007018">
    <property type="term" value="P:microtubule-based movement"/>
    <property type="evidence" value="ECO:0007669"/>
    <property type="project" value="InterPro"/>
</dbReference>
<keyword evidence="3 10" id="KW-0493">Microtubule</keyword>
<dbReference type="GO" id="GO:0090307">
    <property type="term" value="P:mitotic spindle assembly"/>
    <property type="evidence" value="ECO:0007669"/>
    <property type="project" value="TreeGrafter"/>
</dbReference>
<dbReference type="GO" id="GO:0005524">
    <property type="term" value="F:ATP binding"/>
    <property type="evidence" value="ECO:0007669"/>
    <property type="project" value="UniProtKB-UniRule"/>
</dbReference>
<dbReference type="Pfam" id="PF00225">
    <property type="entry name" value="Kinesin"/>
    <property type="match status" value="1"/>
</dbReference>
<dbReference type="GO" id="GO:0005876">
    <property type="term" value="C:spindle microtubule"/>
    <property type="evidence" value="ECO:0007669"/>
    <property type="project" value="TreeGrafter"/>
</dbReference>
<dbReference type="GO" id="GO:0008017">
    <property type="term" value="F:microtubule binding"/>
    <property type="evidence" value="ECO:0007669"/>
    <property type="project" value="InterPro"/>
</dbReference>
<keyword evidence="6 9" id="KW-0505">Motor protein</keyword>
<evidence type="ECO:0000256" key="5">
    <source>
        <dbReference type="ARBA" id="ARBA00022840"/>
    </source>
</evidence>
<evidence type="ECO:0000313" key="12">
    <source>
        <dbReference type="Proteomes" id="UP000035680"/>
    </source>
</evidence>
<dbReference type="GO" id="GO:0051231">
    <property type="term" value="P:spindle elongation"/>
    <property type="evidence" value="ECO:0007669"/>
    <property type="project" value="TreeGrafter"/>
</dbReference>
<accession>A0A0K0FVH7</accession>
<dbReference type="Gene3D" id="3.40.850.10">
    <property type="entry name" value="Kinesin motor domain"/>
    <property type="match status" value="1"/>
</dbReference>
<feature type="binding site" evidence="9">
    <location>
        <begin position="100"/>
        <end position="107"/>
    </location>
    <ligand>
        <name>ATP</name>
        <dbReference type="ChEBI" id="CHEBI:30616"/>
    </ligand>
</feature>
<feature type="domain" description="Kinesin motor" evidence="11">
    <location>
        <begin position="19"/>
        <end position="355"/>
    </location>
</feature>
<dbReference type="SUPFAM" id="SSF52540">
    <property type="entry name" value="P-loop containing nucleoside triphosphate hydrolases"/>
    <property type="match status" value="1"/>
</dbReference>
<dbReference type="GO" id="GO:0072686">
    <property type="term" value="C:mitotic spindle"/>
    <property type="evidence" value="ECO:0007669"/>
    <property type="project" value="TreeGrafter"/>
</dbReference>
<keyword evidence="7" id="KW-0206">Cytoskeleton</keyword>
<dbReference type="InterPro" id="IPR019821">
    <property type="entry name" value="Kinesin_motor_CS"/>
</dbReference>
<evidence type="ECO:0000256" key="4">
    <source>
        <dbReference type="ARBA" id="ARBA00022741"/>
    </source>
</evidence>
<evidence type="ECO:0000256" key="2">
    <source>
        <dbReference type="ARBA" id="ARBA00022490"/>
    </source>
</evidence>
<evidence type="ECO:0000256" key="7">
    <source>
        <dbReference type="ARBA" id="ARBA00023212"/>
    </source>
</evidence>
<dbReference type="STRING" id="75913.A0A0K0FVH7"/>
<dbReference type="PROSITE" id="PS50067">
    <property type="entry name" value="KINESIN_MOTOR_2"/>
    <property type="match status" value="1"/>
</dbReference>
<evidence type="ECO:0000256" key="3">
    <source>
        <dbReference type="ARBA" id="ARBA00022701"/>
    </source>
</evidence>
<protein>
    <recommendedName>
        <fullName evidence="10">Kinesin-like protein</fullName>
    </recommendedName>
</protein>
<reference evidence="13" key="2">
    <citation type="submission" date="2015-08" db="UniProtKB">
        <authorList>
            <consortium name="WormBaseParasite"/>
        </authorList>
    </citation>
    <scope>IDENTIFICATION</scope>
</reference>
<comment type="similarity">
    <text evidence="8">Belongs to the TRAFAC class myosin-kinesin ATPase superfamily. Kinesin family. KIN-5/BimC subfamily.</text>
</comment>
<proteinExistence type="inferred from homology"/>
<dbReference type="Proteomes" id="UP000035680">
    <property type="component" value="Unassembled WGS sequence"/>
</dbReference>
<dbReference type="PANTHER" id="PTHR47970:SF12">
    <property type="entry name" value="KINESIN FAMILY MEMBER 11"/>
    <property type="match status" value="1"/>
</dbReference>
<dbReference type="GO" id="GO:0008574">
    <property type="term" value="F:plus-end-directed microtubule motor activity"/>
    <property type="evidence" value="ECO:0007669"/>
    <property type="project" value="TreeGrafter"/>
</dbReference>
<evidence type="ECO:0000256" key="9">
    <source>
        <dbReference type="PROSITE-ProRule" id="PRU00283"/>
    </source>
</evidence>